<keyword evidence="1" id="KW-0812">Transmembrane</keyword>
<reference evidence="2" key="1">
    <citation type="submission" date="2014-09" db="EMBL/GenBank/DDBJ databases">
        <authorList>
            <person name="Magalhaes I.L.F."/>
            <person name="Oliveira U."/>
            <person name="Santos F.R."/>
            <person name="Vidigal T.H.D.A."/>
            <person name="Brescovit A.D."/>
            <person name="Santos A.J."/>
        </authorList>
    </citation>
    <scope>NUCLEOTIDE SEQUENCE</scope>
    <source>
        <tissue evidence="2">Shoot tissue taken approximately 20 cm above the soil surface</tissue>
    </source>
</reference>
<proteinExistence type="predicted"/>
<dbReference type="AlphaFoldDB" id="A0A0A9G0S7"/>
<name>A0A0A9G0S7_ARUDO</name>
<sequence length="63" mass="7177">MKTKTSSKPSFRTIQNYQLYVKLSTNIVMTLLTAYSAVRLCMVILPSWGSCAFAFYHILLVIL</sequence>
<feature type="transmembrane region" description="Helical" evidence="1">
    <location>
        <begin position="44"/>
        <end position="62"/>
    </location>
</feature>
<organism evidence="2">
    <name type="scientific">Arundo donax</name>
    <name type="common">Giant reed</name>
    <name type="synonym">Donax arundinaceus</name>
    <dbReference type="NCBI Taxonomy" id="35708"/>
    <lineage>
        <taxon>Eukaryota</taxon>
        <taxon>Viridiplantae</taxon>
        <taxon>Streptophyta</taxon>
        <taxon>Embryophyta</taxon>
        <taxon>Tracheophyta</taxon>
        <taxon>Spermatophyta</taxon>
        <taxon>Magnoliopsida</taxon>
        <taxon>Liliopsida</taxon>
        <taxon>Poales</taxon>
        <taxon>Poaceae</taxon>
        <taxon>PACMAD clade</taxon>
        <taxon>Arundinoideae</taxon>
        <taxon>Arundineae</taxon>
        <taxon>Arundo</taxon>
    </lineage>
</organism>
<keyword evidence="1" id="KW-1133">Transmembrane helix</keyword>
<keyword evidence="1" id="KW-0472">Membrane</keyword>
<evidence type="ECO:0000313" key="2">
    <source>
        <dbReference type="EMBL" id="JAE14253.1"/>
    </source>
</evidence>
<protein>
    <submittedName>
        <fullName evidence="2">Uncharacterized protein</fullName>
    </submittedName>
</protein>
<accession>A0A0A9G0S7</accession>
<dbReference type="EMBL" id="GBRH01183643">
    <property type="protein sequence ID" value="JAE14253.1"/>
    <property type="molecule type" value="Transcribed_RNA"/>
</dbReference>
<evidence type="ECO:0000256" key="1">
    <source>
        <dbReference type="SAM" id="Phobius"/>
    </source>
</evidence>
<reference evidence="2" key="2">
    <citation type="journal article" date="2015" name="Data Brief">
        <title>Shoot transcriptome of the giant reed, Arundo donax.</title>
        <authorList>
            <person name="Barrero R.A."/>
            <person name="Guerrero F.D."/>
            <person name="Moolhuijzen P."/>
            <person name="Goolsby J.A."/>
            <person name="Tidwell J."/>
            <person name="Bellgard S.E."/>
            <person name="Bellgard M.I."/>
        </authorList>
    </citation>
    <scope>NUCLEOTIDE SEQUENCE</scope>
    <source>
        <tissue evidence="2">Shoot tissue taken approximately 20 cm above the soil surface</tissue>
    </source>
</reference>